<dbReference type="GO" id="GO:0005829">
    <property type="term" value="C:cytosol"/>
    <property type="evidence" value="ECO:0007669"/>
    <property type="project" value="TreeGrafter"/>
</dbReference>
<dbReference type="InterPro" id="IPR036388">
    <property type="entry name" value="WH-like_DNA-bd_sf"/>
</dbReference>
<gene>
    <name evidence="6" type="ORF">AN964_04850</name>
</gene>
<name>A0A0Q3WVA9_9BACI</name>
<keyword evidence="2" id="KW-0805">Transcription regulation</keyword>
<dbReference type="EMBL" id="LJJC01000004">
    <property type="protein sequence ID" value="KQL52906.1"/>
    <property type="molecule type" value="Genomic_DNA"/>
</dbReference>
<comment type="similarity">
    <text evidence="1">Belongs to the LysR transcriptional regulatory family.</text>
</comment>
<dbReference type="OrthoDB" id="9803735at2"/>
<accession>A0A0Q3WVA9</accession>
<dbReference type="SUPFAM" id="SSF46785">
    <property type="entry name" value="Winged helix' DNA-binding domain"/>
    <property type="match status" value="1"/>
</dbReference>
<dbReference type="Pfam" id="PF03466">
    <property type="entry name" value="LysR_substrate"/>
    <property type="match status" value="1"/>
</dbReference>
<dbReference type="InterPro" id="IPR000847">
    <property type="entry name" value="LysR_HTH_N"/>
</dbReference>
<protein>
    <submittedName>
        <fullName evidence="6">LysR family transcriptional regulator</fullName>
    </submittedName>
</protein>
<dbReference type="SUPFAM" id="SSF53850">
    <property type="entry name" value="Periplasmic binding protein-like II"/>
    <property type="match status" value="1"/>
</dbReference>
<evidence type="ECO:0000256" key="2">
    <source>
        <dbReference type="ARBA" id="ARBA00023015"/>
    </source>
</evidence>
<sequence>MDLREIKLFIEVADHMSFTKAAEHSYLSQPSLSKIVKKLEEELQVELFDRSTRHLRLTDAGKIVYQQGRKALAPLYELNILLDELRDLETGEIKIGIPPLIGTLFFPDIARKFHAKYPKVKLQLVELGAKRIAELVEDAQIDLGIIVLPADEEKFKVYPYITDEFVLFIYEEHPLSNRKEVLLTELKDERFVLFSEDFTLHDYVKKACNEVGFEANVSYESSQWDLLVELVSSKMGIALLPKSIFYKQNHPNVKMIPIKEPTLLWKLGIITKKDAYHSFSLNQLLSILN</sequence>
<evidence type="ECO:0000256" key="1">
    <source>
        <dbReference type="ARBA" id="ARBA00009437"/>
    </source>
</evidence>
<evidence type="ECO:0000313" key="6">
    <source>
        <dbReference type="EMBL" id="KQL52906.1"/>
    </source>
</evidence>
<evidence type="ECO:0000313" key="7">
    <source>
        <dbReference type="Proteomes" id="UP000051888"/>
    </source>
</evidence>
<dbReference type="FunFam" id="1.10.10.10:FF:000001">
    <property type="entry name" value="LysR family transcriptional regulator"/>
    <property type="match status" value="1"/>
</dbReference>
<keyword evidence="7" id="KW-1185">Reference proteome</keyword>
<dbReference type="InterPro" id="IPR005119">
    <property type="entry name" value="LysR_subst-bd"/>
</dbReference>
<dbReference type="Pfam" id="PF00126">
    <property type="entry name" value="HTH_1"/>
    <property type="match status" value="1"/>
</dbReference>
<dbReference type="PANTHER" id="PTHR30419:SF8">
    <property type="entry name" value="NITROGEN ASSIMILATION TRANSCRIPTIONAL ACTIVATOR-RELATED"/>
    <property type="match status" value="1"/>
</dbReference>
<dbReference type="Proteomes" id="UP000051888">
    <property type="component" value="Unassembled WGS sequence"/>
</dbReference>
<proteinExistence type="inferred from homology"/>
<dbReference type="InterPro" id="IPR050950">
    <property type="entry name" value="HTH-type_LysR_regulators"/>
</dbReference>
<dbReference type="GO" id="GO:0003677">
    <property type="term" value="F:DNA binding"/>
    <property type="evidence" value="ECO:0007669"/>
    <property type="project" value="UniProtKB-KW"/>
</dbReference>
<dbReference type="PROSITE" id="PS50931">
    <property type="entry name" value="HTH_LYSR"/>
    <property type="match status" value="1"/>
</dbReference>
<evidence type="ECO:0000256" key="3">
    <source>
        <dbReference type="ARBA" id="ARBA00023125"/>
    </source>
</evidence>
<reference evidence="6 7" key="1">
    <citation type="submission" date="2015-09" db="EMBL/GenBank/DDBJ databases">
        <title>Genome sequencing project for genomic taxonomy and phylogenomics of Bacillus-like bacteria.</title>
        <authorList>
            <person name="Liu B."/>
            <person name="Wang J."/>
            <person name="Zhu Y."/>
            <person name="Liu G."/>
            <person name="Chen Q."/>
            <person name="Chen Z."/>
            <person name="Lan J."/>
            <person name="Che J."/>
            <person name="Ge C."/>
            <person name="Shi H."/>
            <person name="Pan Z."/>
            <person name="Liu X."/>
        </authorList>
    </citation>
    <scope>NUCLEOTIDE SEQUENCE [LARGE SCALE GENOMIC DNA]</scope>
    <source>
        <strain evidence="6 7">LMG 18435</strain>
    </source>
</reference>
<organism evidence="6 7">
    <name type="scientific">Heyndrickxia shackletonii</name>
    <dbReference type="NCBI Taxonomy" id="157838"/>
    <lineage>
        <taxon>Bacteria</taxon>
        <taxon>Bacillati</taxon>
        <taxon>Bacillota</taxon>
        <taxon>Bacilli</taxon>
        <taxon>Bacillales</taxon>
        <taxon>Bacillaceae</taxon>
        <taxon>Heyndrickxia</taxon>
    </lineage>
</organism>
<comment type="caution">
    <text evidence="6">The sequence shown here is derived from an EMBL/GenBank/DDBJ whole genome shotgun (WGS) entry which is preliminary data.</text>
</comment>
<dbReference type="Gene3D" id="1.10.10.10">
    <property type="entry name" value="Winged helix-like DNA-binding domain superfamily/Winged helix DNA-binding domain"/>
    <property type="match status" value="1"/>
</dbReference>
<dbReference type="PANTHER" id="PTHR30419">
    <property type="entry name" value="HTH-TYPE TRANSCRIPTIONAL REGULATOR YBHD"/>
    <property type="match status" value="1"/>
</dbReference>
<dbReference type="Gene3D" id="3.40.190.290">
    <property type="match status" value="1"/>
</dbReference>
<evidence type="ECO:0000256" key="4">
    <source>
        <dbReference type="ARBA" id="ARBA00023163"/>
    </source>
</evidence>
<dbReference type="PRINTS" id="PR00039">
    <property type="entry name" value="HTHLYSR"/>
</dbReference>
<keyword evidence="3" id="KW-0238">DNA-binding</keyword>
<dbReference type="PATRIC" id="fig|157838.3.peg.1076"/>
<dbReference type="STRING" id="157838.AN964_04850"/>
<evidence type="ECO:0000259" key="5">
    <source>
        <dbReference type="PROSITE" id="PS50931"/>
    </source>
</evidence>
<dbReference type="CDD" id="cd08438">
    <property type="entry name" value="PBP2_CidR"/>
    <property type="match status" value="1"/>
</dbReference>
<dbReference type="GO" id="GO:0003700">
    <property type="term" value="F:DNA-binding transcription factor activity"/>
    <property type="evidence" value="ECO:0007669"/>
    <property type="project" value="InterPro"/>
</dbReference>
<feature type="domain" description="HTH lysR-type" evidence="5">
    <location>
        <begin position="1"/>
        <end position="58"/>
    </location>
</feature>
<dbReference type="InterPro" id="IPR036390">
    <property type="entry name" value="WH_DNA-bd_sf"/>
</dbReference>
<keyword evidence="4" id="KW-0804">Transcription</keyword>
<dbReference type="RefSeq" id="WP_055738614.1">
    <property type="nucleotide sequence ID" value="NZ_JAAIWL010000006.1"/>
</dbReference>
<dbReference type="AlphaFoldDB" id="A0A0Q3WVA9"/>